<dbReference type="GO" id="GO:0016787">
    <property type="term" value="F:hydrolase activity"/>
    <property type="evidence" value="ECO:0007669"/>
    <property type="project" value="UniProtKB-KW"/>
</dbReference>
<evidence type="ECO:0000313" key="3">
    <source>
        <dbReference type="EMBL" id="XAO75384.1"/>
    </source>
</evidence>
<dbReference type="InterPro" id="IPR049492">
    <property type="entry name" value="BD-FAE-like_dom"/>
</dbReference>
<dbReference type="PANTHER" id="PTHR48081:SF13">
    <property type="entry name" value="ALPHA_BETA HYDROLASE"/>
    <property type="match status" value="1"/>
</dbReference>
<evidence type="ECO:0000256" key="1">
    <source>
        <dbReference type="ARBA" id="ARBA00022801"/>
    </source>
</evidence>
<proteinExistence type="predicted"/>
<dbReference type="Gene3D" id="3.40.50.1820">
    <property type="entry name" value="alpha/beta hydrolase"/>
    <property type="match status" value="1"/>
</dbReference>
<sequence length="283" mass="32569">MKKRLMIFLSVMILMLSGCRQKTIDLRENISFKAEQNISYGKDAAQKLDLYIPEKKWDHKNIFLIIHGGGWRGGRKSQLNSFTFDLMKKFPSMAFVNMEYRLASTTRFALPDQTDDIKVVINFVEKKLNIKPKYILLGNSAGGHLSMFYAYHYDKEKKVRAIVNIVGPADLNDPGFKNYDDYAFVEKHLIDPKLVDGKISLMDFGSPVHWITPISAPTLSYYGTADHVVPVSQKRILDSVLARNKVYHQSYEFNGDHVGWEQQPHASFLLEKINDFLKNLDKK</sequence>
<dbReference type="Pfam" id="PF20434">
    <property type="entry name" value="BD-FAE"/>
    <property type="match status" value="1"/>
</dbReference>
<dbReference type="PANTHER" id="PTHR48081">
    <property type="entry name" value="AB HYDROLASE SUPERFAMILY PROTEIN C4A8.06C"/>
    <property type="match status" value="1"/>
</dbReference>
<organism evidence="3 4">
    <name type="scientific">Chryseobacterium endophyticum</name>
    <dbReference type="NCBI Taxonomy" id="1854762"/>
    <lineage>
        <taxon>Bacteria</taxon>
        <taxon>Pseudomonadati</taxon>
        <taxon>Bacteroidota</taxon>
        <taxon>Flavobacteriia</taxon>
        <taxon>Flavobacteriales</taxon>
        <taxon>Weeksellaceae</taxon>
        <taxon>Chryseobacterium group</taxon>
        <taxon>Chryseobacterium</taxon>
    </lineage>
</organism>
<dbReference type="InterPro" id="IPR050300">
    <property type="entry name" value="GDXG_lipolytic_enzyme"/>
</dbReference>
<dbReference type="RefSeq" id="WP_294233844.1">
    <property type="nucleotide sequence ID" value="NZ_CP154834.1"/>
</dbReference>
<gene>
    <name evidence="3" type="ORF">AAFP95_05405</name>
</gene>
<keyword evidence="4" id="KW-1185">Reference proteome</keyword>
<evidence type="ECO:0000259" key="2">
    <source>
        <dbReference type="Pfam" id="PF20434"/>
    </source>
</evidence>
<feature type="domain" description="BD-FAE-like" evidence="2">
    <location>
        <begin position="48"/>
        <end position="240"/>
    </location>
</feature>
<accession>A0AAU6WSF4</accession>
<name>A0AAU6WSF4_9FLAO</name>
<reference evidence="3 4" key="1">
    <citation type="submission" date="2024-04" db="EMBL/GenBank/DDBJ databases">
        <title>Genome sequencing and assembly of rice foliar adapted Chryseobacterium endophyticum OsEnb-ALM-A6.</title>
        <authorList>
            <person name="Kumar S."/>
            <person name="Javed M."/>
            <person name="Chouhan V."/>
            <person name="Charishma K."/>
            <person name="Patel A."/>
            <person name="Kumar M."/>
            <person name="Sahu K.P."/>
            <person name="Kumar A."/>
        </authorList>
    </citation>
    <scope>NUCLEOTIDE SEQUENCE [LARGE SCALE GENOMIC DNA]</scope>
    <source>
        <strain evidence="3 4">OsEnb-ALM-A6</strain>
    </source>
</reference>
<dbReference type="Proteomes" id="UP001463665">
    <property type="component" value="Chromosome"/>
</dbReference>
<protein>
    <submittedName>
        <fullName evidence="3">Alpha/beta hydrolase</fullName>
    </submittedName>
</protein>
<dbReference type="AlphaFoldDB" id="A0AAU6WSF4"/>
<dbReference type="PROSITE" id="PS51257">
    <property type="entry name" value="PROKAR_LIPOPROTEIN"/>
    <property type="match status" value="1"/>
</dbReference>
<dbReference type="InterPro" id="IPR029058">
    <property type="entry name" value="AB_hydrolase_fold"/>
</dbReference>
<dbReference type="EMBL" id="CP154834">
    <property type="protein sequence ID" value="XAO75384.1"/>
    <property type="molecule type" value="Genomic_DNA"/>
</dbReference>
<evidence type="ECO:0000313" key="4">
    <source>
        <dbReference type="Proteomes" id="UP001463665"/>
    </source>
</evidence>
<dbReference type="SUPFAM" id="SSF53474">
    <property type="entry name" value="alpha/beta-Hydrolases"/>
    <property type="match status" value="1"/>
</dbReference>
<keyword evidence="1 3" id="KW-0378">Hydrolase</keyword>